<proteinExistence type="predicted"/>
<feature type="region of interest" description="Disordered" evidence="1">
    <location>
        <begin position="1"/>
        <end position="53"/>
    </location>
</feature>
<feature type="compositionally biased region" description="Basic and acidic residues" evidence="1">
    <location>
        <begin position="43"/>
        <end position="52"/>
    </location>
</feature>
<keyword evidence="3" id="KW-1185">Reference proteome</keyword>
<gene>
    <name evidence="2" type="ORF">COCNU_03G005900</name>
</gene>
<evidence type="ECO:0000256" key="1">
    <source>
        <dbReference type="SAM" id="MobiDB-lite"/>
    </source>
</evidence>
<evidence type="ECO:0000313" key="3">
    <source>
        <dbReference type="Proteomes" id="UP000797356"/>
    </source>
</evidence>
<accession>A0A8K0I2R3</accession>
<organism evidence="2 3">
    <name type="scientific">Cocos nucifera</name>
    <name type="common">Coconut palm</name>
    <dbReference type="NCBI Taxonomy" id="13894"/>
    <lineage>
        <taxon>Eukaryota</taxon>
        <taxon>Viridiplantae</taxon>
        <taxon>Streptophyta</taxon>
        <taxon>Embryophyta</taxon>
        <taxon>Tracheophyta</taxon>
        <taxon>Spermatophyta</taxon>
        <taxon>Magnoliopsida</taxon>
        <taxon>Liliopsida</taxon>
        <taxon>Arecaceae</taxon>
        <taxon>Arecoideae</taxon>
        <taxon>Cocoseae</taxon>
        <taxon>Attaleinae</taxon>
        <taxon>Cocos</taxon>
    </lineage>
</organism>
<sequence>MRIAGPPRRRFGEGDPRDLSRSAMHAGFDTGRTGGQCWGSKKGRGEREEISSTKELGGVSVKLRMLGVGSEVLFKRRSLLRRRKKRMGKWSCPSSAVFSETGEIIACSRCK</sequence>
<name>A0A8K0I2R3_COCNU</name>
<comment type="caution">
    <text evidence="2">The sequence shown here is derived from an EMBL/GenBank/DDBJ whole genome shotgun (WGS) entry which is preliminary data.</text>
</comment>
<feature type="compositionally biased region" description="Basic and acidic residues" evidence="1">
    <location>
        <begin position="10"/>
        <end position="20"/>
    </location>
</feature>
<reference evidence="2" key="1">
    <citation type="journal article" date="2017" name="Gigascience">
        <title>The genome draft of coconut (Cocos nucifera).</title>
        <authorList>
            <person name="Xiao Y."/>
            <person name="Xu P."/>
            <person name="Fan H."/>
            <person name="Baudouin L."/>
            <person name="Xia W."/>
            <person name="Bocs S."/>
            <person name="Xu J."/>
            <person name="Li Q."/>
            <person name="Guo A."/>
            <person name="Zhou L."/>
            <person name="Li J."/>
            <person name="Wu Y."/>
            <person name="Ma Z."/>
            <person name="Armero A."/>
            <person name="Issali A.E."/>
            <person name="Liu N."/>
            <person name="Peng M."/>
            <person name="Yang Y."/>
        </authorList>
    </citation>
    <scope>NUCLEOTIDE SEQUENCE</scope>
    <source>
        <tissue evidence="2">Spear leaf of Hainan Tall coconut</tissue>
    </source>
</reference>
<dbReference type="AlphaFoldDB" id="A0A8K0I2R3"/>
<dbReference type="EMBL" id="CM017874">
    <property type="protein sequence ID" value="KAG1334471.1"/>
    <property type="molecule type" value="Genomic_DNA"/>
</dbReference>
<reference evidence="2" key="2">
    <citation type="submission" date="2019-07" db="EMBL/GenBank/DDBJ databases">
        <authorList>
            <person name="Yang Y."/>
            <person name="Bocs S."/>
            <person name="Baudouin L."/>
        </authorList>
    </citation>
    <scope>NUCLEOTIDE SEQUENCE</scope>
    <source>
        <tissue evidence="2">Spear leaf of Hainan Tall coconut</tissue>
    </source>
</reference>
<evidence type="ECO:0000313" key="2">
    <source>
        <dbReference type="EMBL" id="KAG1334471.1"/>
    </source>
</evidence>
<protein>
    <submittedName>
        <fullName evidence="2">Uncharacterized protein</fullName>
    </submittedName>
</protein>
<dbReference type="Proteomes" id="UP000797356">
    <property type="component" value="Chromosome 3"/>
</dbReference>